<dbReference type="EMBL" id="JAHDYR010000011">
    <property type="protein sequence ID" value="KAG9395544.1"/>
    <property type="molecule type" value="Genomic_DNA"/>
</dbReference>
<dbReference type="Proteomes" id="UP000717585">
    <property type="component" value="Unassembled WGS sequence"/>
</dbReference>
<comment type="caution">
    <text evidence="3">The sequence shown here is derived from an EMBL/GenBank/DDBJ whole genome shotgun (WGS) entry which is preliminary data.</text>
</comment>
<dbReference type="SUPFAM" id="SSF57997">
    <property type="entry name" value="Tropomyosin"/>
    <property type="match status" value="2"/>
</dbReference>
<evidence type="ECO:0000313" key="3">
    <source>
        <dbReference type="EMBL" id="KAG9395544.1"/>
    </source>
</evidence>
<sequence length="1185" mass="134776">MEWADELGDFSKELDALKQQYSRRNKKLTDQLTCVQEERDKLQADLQAANQKFNTLNSESTRKTTELQRSLDRISRQNTMLEQRLATAERDAKKHISAFKSLEQELHEKDMASDRQYTSLQGRCRALEEQLAQRMKEVRDAESRASTAEKEIVTVKRQSAGDLARVRQALDSAQREHGLQLTGLNTAAADYKQEIARLNEMLSQTTSDRSAVQAEASDLSTQVAILEAAMKDAEVRHKAALAEANSKTAVLEEKVRHSEGDVRRTREEFDKVKEDAVTQLMALENERDSLNSDLRTTRMMLESAQSTLEKEMAVMQETVQDKDEQIAQALEKQHAITAEYEEKLLDDQQRYTAIIEEQKLDLEEQIDAHGQLQGQLSEANRQLDDMRMALSERDADLARMRQEYDELLGDRDEAVERGQREVEELETELGVTTGRLSQAESALKAEGDRRQKFESQATEQAAEIDGLRRNLTAMKGRLAAVTQNSELKLEDQQDEHRQALGQLQRALDATTTELTETKGRLTALTAEHDRVTEKYNEERFLLLEVEAKLDATTQDRDSLAEELSDAATEHRRATEAAAKAANQEREAHSSDMMRMTLEKEHLEAERTRLAQMVESLHADMSHGLNDAALANYSTGEELEKVRAEVDRLEKELSDSAGTLVAVQEEKKRVESTLTAEVGRLEQTLARDRADFKGQADDQREALDTANQQLADARATIRTLEGKLRDLSGNYKSLLERSQSESDDMAGRLSRVEKDLEARRKELKEANELYHNERASSDEAQMAFDKYRAEADEKIARAEARIQALISERDTIVARTREQAKKDAAERDDAVAEARRVTDELTRFQETVRRLESTRMKETERAGDVELDLREQLEETQRREADLKSAMAASKREAESEVRRLGRTIEEQLTELSQLSEELEEARTEVLSAKGRGDKLEAELADLQRRHEQALEARAERERAFDDSQQRAQSLRREHESEIDRLQKRLDTALAELEESRSGLGDQTALVTKFEGEIRELERKLAFERGARRDDTLKFQKELRQLQSAVLAEKRELENRVELLTREGESKSRLRAKSLEAELESASRTQHSQQLKVAGLQSRFTILRQYADRLQHIMERQGLGHLVPPEPMMMSDESQNRGPANSTRSTTMVLSPALSRLSEKARVARSRMSPQDLGTPGLAVVSSPEF</sequence>
<feature type="coiled-coil region" evidence="1">
    <location>
        <begin position="362"/>
        <end position="509"/>
    </location>
</feature>
<feature type="region of interest" description="Disordered" evidence="2">
    <location>
        <begin position="1128"/>
        <end position="1147"/>
    </location>
</feature>
<feature type="region of interest" description="Disordered" evidence="2">
    <location>
        <begin position="875"/>
        <end position="894"/>
    </location>
</feature>
<dbReference type="PANTHER" id="PTHR18937">
    <property type="entry name" value="STRUCTURAL MAINTENANCE OF CHROMOSOMES SMC FAMILY MEMBER"/>
    <property type="match status" value="1"/>
</dbReference>
<organism evidence="3 4">
    <name type="scientific">Carpediemonas membranifera</name>
    <dbReference type="NCBI Taxonomy" id="201153"/>
    <lineage>
        <taxon>Eukaryota</taxon>
        <taxon>Metamonada</taxon>
        <taxon>Carpediemonas-like organisms</taxon>
        <taxon>Carpediemonas</taxon>
    </lineage>
</organism>
<name>A0A8J6E0U4_9EUKA</name>
<evidence type="ECO:0000256" key="1">
    <source>
        <dbReference type="SAM" id="Coils"/>
    </source>
</evidence>
<feature type="region of interest" description="Disordered" evidence="2">
    <location>
        <begin position="950"/>
        <end position="977"/>
    </location>
</feature>
<feature type="region of interest" description="Disordered" evidence="2">
    <location>
        <begin position="1153"/>
        <end position="1185"/>
    </location>
</feature>
<dbReference type="AlphaFoldDB" id="A0A8J6E0U4"/>
<dbReference type="Gene3D" id="1.10.287.1490">
    <property type="match status" value="1"/>
</dbReference>
<feature type="coiled-coil region" evidence="1">
    <location>
        <begin position="11"/>
        <end position="332"/>
    </location>
</feature>
<proteinExistence type="predicted"/>
<dbReference type="OrthoDB" id="2018427at2759"/>
<keyword evidence="1" id="KW-0175">Coiled coil</keyword>
<evidence type="ECO:0000313" key="4">
    <source>
        <dbReference type="Proteomes" id="UP000717585"/>
    </source>
</evidence>
<accession>A0A8J6E0U4</accession>
<feature type="region of interest" description="Disordered" evidence="2">
    <location>
        <begin position="553"/>
        <end position="576"/>
    </location>
</feature>
<protein>
    <submittedName>
        <fullName evidence="3">Chromosome partition protein Smc</fullName>
    </submittedName>
</protein>
<evidence type="ECO:0000256" key="2">
    <source>
        <dbReference type="SAM" id="MobiDB-lite"/>
    </source>
</evidence>
<reference evidence="3" key="1">
    <citation type="submission" date="2021-05" db="EMBL/GenBank/DDBJ databases">
        <title>A free-living protist that lacks canonical eukaryotic 1 DNA replication and segregation systems.</title>
        <authorList>
            <person name="Salas-Leiva D.E."/>
            <person name="Tromer E.C."/>
            <person name="Curtis B.A."/>
            <person name="Jerlstrom-Hultqvist J."/>
            <person name="Kolisko M."/>
            <person name="Yi Z."/>
            <person name="Salas-Leiva J.S."/>
            <person name="Gallot-Lavallee L."/>
            <person name="Kops G.J.P.L."/>
            <person name="Archibald J.M."/>
            <person name="Simpson A.G.B."/>
            <person name="Roger A.J."/>
        </authorList>
    </citation>
    <scope>NUCLEOTIDE SEQUENCE</scope>
    <source>
        <strain evidence="3">BICM</strain>
    </source>
</reference>
<feature type="compositionally biased region" description="Polar residues" evidence="2">
    <location>
        <begin position="1131"/>
        <end position="1147"/>
    </location>
</feature>
<gene>
    <name evidence="3" type="ORF">J8273_3120</name>
</gene>
<keyword evidence="4" id="KW-1185">Reference proteome</keyword>